<reference evidence="3" key="1">
    <citation type="submission" date="2025-08" db="UniProtKB">
        <authorList>
            <consortium name="RefSeq"/>
        </authorList>
    </citation>
    <scope>IDENTIFICATION</scope>
    <source>
        <tissue evidence="3">Muscle</tissue>
    </source>
</reference>
<feature type="region of interest" description="Disordered" evidence="1">
    <location>
        <begin position="341"/>
        <end position="430"/>
    </location>
</feature>
<gene>
    <name evidence="3" type="primary">LOC106458627</name>
</gene>
<feature type="region of interest" description="Disordered" evidence="1">
    <location>
        <begin position="467"/>
        <end position="486"/>
    </location>
</feature>
<dbReference type="InterPro" id="IPR031466">
    <property type="entry name" value="MIIP"/>
</dbReference>
<keyword evidence="2" id="KW-1185">Reference proteome</keyword>
<name>A0ABM1SAF1_LIMPO</name>
<feature type="compositionally biased region" description="Polar residues" evidence="1">
    <location>
        <begin position="420"/>
        <end position="429"/>
    </location>
</feature>
<dbReference type="RefSeq" id="XP_022240606.1">
    <property type="nucleotide sequence ID" value="XM_022384898.1"/>
</dbReference>
<feature type="region of interest" description="Disordered" evidence="1">
    <location>
        <begin position="128"/>
        <end position="156"/>
    </location>
</feature>
<proteinExistence type="predicted"/>
<sequence>MSDSRLTNSTVNSLRNSWVELQEDLTQRQKQLVEDLNILNKLTENKVFTEQQRGKITKEAKNFNKGPIKLQNLSNIVPRNMYSKKKGGKSFNQSADRHTGIEKRKMNMKINNPYKKNKNIIVNTKNVDEQLSKEDGPGSSNSVTESSDSSQLQSVSTQTEVGINAFTSVQVLTTPLRVVSDQEYFQRDKKLEVLTDSYVTDFSRDSAIQKDKVDRITGSRKSLKPSVMCSPSFYHKHSEVKHHLVNPSCNASSPIFVNHHKSLYHHVPCMYRPSAHYTGYHKADESHTKPNLNKSTSVHFAGHNDSTQGSAKCSFSRPKSACYTDHHKVILSQFKPDFRRPISNSFPNHHEDEQSPSKLGVRESLSSLCAGHNESSQNSAKRGLNQSTSTTIVDHHEVRHSPTRSGFSKPSSAHHFHDSNVCQKTSKSGVNDPVSAFYTDSHGSSQLQVKPGVVRVSYGSNKEYQSLESDISSSQSSPSHTSEEGREAQYFKFSVARPCSETGRSPPVRYLPRITNQYARGLQKMEVPASKDNKSMFKKKRFTPFDVSRSPATKQLTDIEKIPPEVLNKSDQYYNELRAFRQANLSECTGSETISDDDFTPTKENLGNHQCIHEYKTNERLFHVPVHCNNQGQSMCSICNLTKAEVNKKTPHQIKITLPGKRISLNKYPQFNKKKSDLNPKSLALIRNIQWSDKSRKVPCLLFH</sequence>
<feature type="compositionally biased region" description="Low complexity" evidence="1">
    <location>
        <begin position="467"/>
        <end position="480"/>
    </location>
</feature>
<accession>A0ABM1SAF1</accession>
<dbReference type="GeneID" id="106458627"/>
<dbReference type="PANTHER" id="PTHR34831:SF1">
    <property type="entry name" value="MIGRATION AND INVASION-INHIBITORY PROTEIN"/>
    <property type="match status" value="1"/>
</dbReference>
<feature type="compositionally biased region" description="Low complexity" evidence="1">
    <location>
        <begin position="139"/>
        <end position="156"/>
    </location>
</feature>
<evidence type="ECO:0000256" key="1">
    <source>
        <dbReference type="SAM" id="MobiDB-lite"/>
    </source>
</evidence>
<protein>
    <submittedName>
        <fullName evidence="3">Uncharacterized protein LOC106458627</fullName>
    </submittedName>
</protein>
<evidence type="ECO:0000313" key="2">
    <source>
        <dbReference type="Proteomes" id="UP000694941"/>
    </source>
</evidence>
<dbReference type="Pfam" id="PF15734">
    <property type="entry name" value="MIIP"/>
    <property type="match status" value="1"/>
</dbReference>
<dbReference type="PANTHER" id="PTHR34831">
    <property type="entry name" value="MIGRATION AND INVASION-INHIBITORY PROTEIN"/>
    <property type="match status" value="1"/>
</dbReference>
<feature type="compositionally biased region" description="Polar residues" evidence="1">
    <location>
        <begin position="373"/>
        <end position="392"/>
    </location>
</feature>
<evidence type="ECO:0000313" key="3">
    <source>
        <dbReference type="RefSeq" id="XP_022240606.1"/>
    </source>
</evidence>
<organism evidence="2 3">
    <name type="scientific">Limulus polyphemus</name>
    <name type="common">Atlantic horseshoe crab</name>
    <dbReference type="NCBI Taxonomy" id="6850"/>
    <lineage>
        <taxon>Eukaryota</taxon>
        <taxon>Metazoa</taxon>
        <taxon>Ecdysozoa</taxon>
        <taxon>Arthropoda</taxon>
        <taxon>Chelicerata</taxon>
        <taxon>Merostomata</taxon>
        <taxon>Xiphosura</taxon>
        <taxon>Limulidae</taxon>
        <taxon>Limulus</taxon>
    </lineage>
</organism>
<dbReference type="Proteomes" id="UP000694941">
    <property type="component" value="Unplaced"/>
</dbReference>